<keyword evidence="1" id="KW-0812">Transmembrane</keyword>
<feature type="transmembrane region" description="Helical" evidence="1">
    <location>
        <begin position="114"/>
        <end position="133"/>
    </location>
</feature>
<reference evidence="3" key="1">
    <citation type="submission" date="2021-02" db="EMBL/GenBank/DDBJ databases">
        <authorList>
            <person name="Nowell W R."/>
        </authorList>
    </citation>
    <scope>NUCLEOTIDE SEQUENCE</scope>
</reference>
<feature type="signal peptide" evidence="2">
    <location>
        <begin position="1"/>
        <end position="23"/>
    </location>
</feature>
<evidence type="ECO:0000313" key="4">
    <source>
        <dbReference type="Proteomes" id="UP000663856"/>
    </source>
</evidence>
<evidence type="ECO:0000313" key="3">
    <source>
        <dbReference type="EMBL" id="CAF2087474.1"/>
    </source>
</evidence>
<dbReference type="Proteomes" id="UP000663856">
    <property type="component" value="Unassembled WGS sequence"/>
</dbReference>
<organism evidence="3 4">
    <name type="scientific">Rotaria magnacalcarata</name>
    <dbReference type="NCBI Taxonomy" id="392030"/>
    <lineage>
        <taxon>Eukaryota</taxon>
        <taxon>Metazoa</taxon>
        <taxon>Spiralia</taxon>
        <taxon>Gnathifera</taxon>
        <taxon>Rotifera</taxon>
        <taxon>Eurotatoria</taxon>
        <taxon>Bdelloidea</taxon>
        <taxon>Philodinida</taxon>
        <taxon>Philodinidae</taxon>
        <taxon>Rotaria</taxon>
    </lineage>
</organism>
<evidence type="ECO:0000256" key="2">
    <source>
        <dbReference type="SAM" id="SignalP"/>
    </source>
</evidence>
<keyword evidence="2" id="KW-0732">Signal</keyword>
<comment type="caution">
    <text evidence="3">The sequence shown here is derived from an EMBL/GenBank/DDBJ whole genome shotgun (WGS) entry which is preliminary data.</text>
</comment>
<keyword evidence="1" id="KW-1133">Transmembrane helix</keyword>
<gene>
    <name evidence="3" type="ORF">WKI299_LOCUS17504</name>
</gene>
<dbReference type="AlphaFoldDB" id="A0A816SMJ3"/>
<accession>A0A816SMJ3</accession>
<dbReference type="EMBL" id="CAJNRF010006973">
    <property type="protein sequence ID" value="CAF2087474.1"/>
    <property type="molecule type" value="Genomic_DNA"/>
</dbReference>
<proteinExistence type="predicted"/>
<sequence>MNIILLSYLNLLVFSGLISVATGLNCIICSTATNYACEDSFKGDTSLSSSLTQAGYVSCHKTVYWLNDGTSTYTNRMNLIVRGGSHAICSASQTTGSFGTVYCCSNKDNCNDATIQRAFVFITVSLLIASWVVKRILLY</sequence>
<protein>
    <submittedName>
        <fullName evidence="3">Uncharacterized protein</fullName>
    </submittedName>
</protein>
<keyword evidence="1" id="KW-0472">Membrane</keyword>
<name>A0A816SMJ3_9BILA</name>
<evidence type="ECO:0000256" key="1">
    <source>
        <dbReference type="SAM" id="Phobius"/>
    </source>
</evidence>
<feature type="chain" id="PRO_5032794430" evidence="2">
    <location>
        <begin position="24"/>
        <end position="139"/>
    </location>
</feature>